<evidence type="ECO:0000313" key="3">
    <source>
        <dbReference type="Proteomes" id="UP000799439"/>
    </source>
</evidence>
<proteinExistence type="predicted"/>
<name>A0A9P4J3B5_9PEZI</name>
<dbReference type="Proteomes" id="UP000799439">
    <property type="component" value="Unassembled WGS sequence"/>
</dbReference>
<sequence length="291" mass="33060">MDFQPERRGSDEWLQHDQTDSGRFLLANSLVHEGSTWGFVVVRTSRYGSEWDETWSGALSKLHKYMEFGVAKERLLAASLGRPAIDDRAEQLVVAKFKLAILEDEQLAGINDEQAREHVANWRQNDSQKEFLHYAEAFLVIDQEVMETLATAPTPNMDADSEMDSEESLMDITVKVVDPDYGARDQDSDSGSEHFNQHYRGWMKAEAKELSTLFERLNLDHMEQVCPEAEYGDQIPVFDGGDGRFIDPPGCTRERPREMTLEEWTAQLGSDGDVDDDEVEDENEGSDEAED</sequence>
<feature type="compositionally biased region" description="Acidic residues" evidence="1">
    <location>
        <begin position="272"/>
        <end position="291"/>
    </location>
</feature>
<reference evidence="2" key="1">
    <citation type="journal article" date="2020" name="Stud. Mycol.">
        <title>101 Dothideomycetes genomes: a test case for predicting lifestyles and emergence of pathogens.</title>
        <authorList>
            <person name="Haridas S."/>
            <person name="Albert R."/>
            <person name="Binder M."/>
            <person name="Bloem J."/>
            <person name="Labutti K."/>
            <person name="Salamov A."/>
            <person name="Andreopoulos B."/>
            <person name="Baker S."/>
            <person name="Barry K."/>
            <person name="Bills G."/>
            <person name="Bluhm B."/>
            <person name="Cannon C."/>
            <person name="Castanera R."/>
            <person name="Culley D."/>
            <person name="Daum C."/>
            <person name="Ezra D."/>
            <person name="Gonzalez J."/>
            <person name="Henrissat B."/>
            <person name="Kuo A."/>
            <person name="Liang C."/>
            <person name="Lipzen A."/>
            <person name="Lutzoni F."/>
            <person name="Magnuson J."/>
            <person name="Mondo S."/>
            <person name="Nolan M."/>
            <person name="Ohm R."/>
            <person name="Pangilinan J."/>
            <person name="Park H.-J."/>
            <person name="Ramirez L."/>
            <person name="Alfaro M."/>
            <person name="Sun H."/>
            <person name="Tritt A."/>
            <person name="Yoshinaga Y."/>
            <person name="Zwiers L.-H."/>
            <person name="Turgeon B."/>
            <person name="Goodwin S."/>
            <person name="Spatafora J."/>
            <person name="Crous P."/>
            <person name="Grigoriev I."/>
        </authorList>
    </citation>
    <scope>NUCLEOTIDE SEQUENCE</scope>
    <source>
        <strain evidence="2">CBS 260.36</strain>
    </source>
</reference>
<feature type="region of interest" description="Disordered" evidence="1">
    <location>
        <begin position="265"/>
        <end position="291"/>
    </location>
</feature>
<evidence type="ECO:0000256" key="1">
    <source>
        <dbReference type="SAM" id="MobiDB-lite"/>
    </source>
</evidence>
<protein>
    <submittedName>
        <fullName evidence="2">Uncharacterized protein</fullName>
    </submittedName>
</protein>
<dbReference type="AlphaFoldDB" id="A0A9P4J3B5"/>
<dbReference type="OrthoDB" id="4424523at2759"/>
<gene>
    <name evidence="2" type="ORF">K461DRAFT_313497</name>
</gene>
<dbReference type="EMBL" id="ML996087">
    <property type="protein sequence ID" value="KAF2151638.1"/>
    <property type="molecule type" value="Genomic_DNA"/>
</dbReference>
<evidence type="ECO:0000313" key="2">
    <source>
        <dbReference type="EMBL" id="KAF2151638.1"/>
    </source>
</evidence>
<organism evidence="2 3">
    <name type="scientific">Myriangium duriaei CBS 260.36</name>
    <dbReference type="NCBI Taxonomy" id="1168546"/>
    <lineage>
        <taxon>Eukaryota</taxon>
        <taxon>Fungi</taxon>
        <taxon>Dikarya</taxon>
        <taxon>Ascomycota</taxon>
        <taxon>Pezizomycotina</taxon>
        <taxon>Dothideomycetes</taxon>
        <taxon>Dothideomycetidae</taxon>
        <taxon>Myriangiales</taxon>
        <taxon>Myriangiaceae</taxon>
        <taxon>Myriangium</taxon>
    </lineage>
</organism>
<accession>A0A9P4J3B5</accession>
<keyword evidence="3" id="KW-1185">Reference proteome</keyword>
<comment type="caution">
    <text evidence="2">The sequence shown here is derived from an EMBL/GenBank/DDBJ whole genome shotgun (WGS) entry which is preliminary data.</text>
</comment>